<dbReference type="PATRIC" id="fig|1398.22.peg.1728"/>
<gene>
    <name evidence="1" type="ORF">HMPREF3213_01721</name>
</gene>
<sequence length="72" mass="8191">MIHHQFFNTARLSEGRPQTSFSGKCTEARFVVFFVGQNMAYPRPSGLQPLFMPPSAMPAFPPPFAKCFMFKM</sequence>
<accession>A0A133KSN9</accession>
<evidence type="ECO:0000313" key="1">
    <source>
        <dbReference type="EMBL" id="KWZ82557.1"/>
    </source>
</evidence>
<dbReference type="EMBL" id="LRPN01000054">
    <property type="protein sequence ID" value="KWZ82557.1"/>
    <property type="molecule type" value="Genomic_DNA"/>
</dbReference>
<evidence type="ECO:0000313" key="2">
    <source>
        <dbReference type="Proteomes" id="UP000070376"/>
    </source>
</evidence>
<organism evidence="1 2">
    <name type="scientific">Heyndrickxia coagulans</name>
    <name type="common">Weizmannia coagulans</name>
    <dbReference type="NCBI Taxonomy" id="1398"/>
    <lineage>
        <taxon>Bacteria</taxon>
        <taxon>Bacillati</taxon>
        <taxon>Bacillota</taxon>
        <taxon>Bacilli</taxon>
        <taxon>Bacillales</taxon>
        <taxon>Bacillaceae</taxon>
        <taxon>Heyndrickxia</taxon>
    </lineage>
</organism>
<proteinExistence type="predicted"/>
<dbReference type="Proteomes" id="UP000070376">
    <property type="component" value="Unassembled WGS sequence"/>
</dbReference>
<dbReference type="AlphaFoldDB" id="A0A133KSN9"/>
<protein>
    <submittedName>
        <fullName evidence="1">Uncharacterized protein</fullName>
    </submittedName>
</protein>
<name>A0A133KSN9_HEYCO</name>
<reference evidence="2" key="1">
    <citation type="submission" date="2016-01" db="EMBL/GenBank/DDBJ databases">
        <authorList>
            <person name="Mitreva M."/>
            <person name="Pepin K.H."/>
            <person name="Mihindukulasuriya K.A."/>
            <person name="Fulton R."/>
            <person name="Fronick C."/>
            <person name="O'Laughlin M."/>
            <person name="Miner T."/>
            <person name="Herter B."/>
            <person name="Rosa B.A."/>
            <person name="Cordes M."/>
            <person name="Tomlinson C."/>
            <person name="Wollam A."/>
            <person name="Palsikar V.B."/>
            <person name="Mardis E.R."/>
            <person name="Wilson R.K."/>
        </authorList>
    </citation>
    <scope>NUCLEOTIDE SEQUENCE [LARGE SCALE GENOMIC DNA]</scope>
    <source>
        <strain evidence="2">GED7749B</strain>
    </source>
</reference>
<comment type="caution">
    <text evidence="1">The sequence shown here is derived from an EMBL/GenBank/DDBJ whole genome shotgun (WGS) entry which is preliminary data.</text>
</comment>